<dbReference type="GO" id="GO:0032259">
    <property type="term" value="P:methylation"/>
    <property type="evidence" value="ECO:0007669"/>
    <property type="project" value="UniProtKB-KW"/>
</dbReference>
<dbReference type="CDD" id="cd02440">
    <property type="entry name" value="AdoMet_MTases"/>
    <property type="match status" value="1"/>
</dbReference>
<comment type="similarity">
    <text evidence="4">Belongs to the class I-like SAM-binding methyltransferase superfamily. MenG/UbiE family.</text>
</comment>
<dbReference type="InterPro" id="IPR004033">
    <property type="entry name" value="UbiE/COQ5_MeTrFase"/>
</dbReference>
<organism evidence="5 6">
    <name type="scientific">Leptolyngbya cf. ectocarpi LEGE 11479</name>
    <dbReference type="NCBI Taxonomy" id="1828722"/>
    <lineage>
        <taxon>Bacteria</taxon>
        <taxon>Bacillati</taxon>
        <taxon>Cyanobacteriota</taxon>
        <taxon>Cyanophyceae</taxon>
        <taxon>Leptolyngbyales</taxon>
        <taxon>Leptolyngbyaceae</taxon>
        <taxon>Leptolyngbya group</taxon>
        <taxon>Leptolyngbya</taxon>
    </lineage>
</organism>
<proteinExistence type="inferred from homology"/>
<keyword evidence="1 4" id="KW-0489">Methyltransferase</keyword>
<dbReference type="SUPFAM" id="SSF53335">
    <property type="entry name" value="S-adenosyl-L-methionine-dependent methyltransferases"/>
    <property type="match status" value="1"/>
</dbReference>
<dbReference type="AlphaFoldDB" id="A0A929FBU3"/>
<evidence type="ECO:0000313" key="6">
    <source>
        <dbReference type="Proteomes" id="UP000615026"/>
    </source>
</evidence>
<dbReference type="InterPro" id="IPR032904">
    <property type="entry name" value="MenG"/>
</dbReference>
<dbReference type="EMBL" id="JADEXP010000274">
    <property type="protein sequence ID" value="MBE9069442.1"/>
    <property type="molecule type" value="Genomic_DNA"/>
</dbReference>
<accession>A0A929FBU3</accession>
<evidence type="ECO:0000313" key="5">
    <source>
        <dbReference type="EMBL" id="MBE9069442.1"/>
    </source>
</evidence>
<comment type="caution">
    <text evidence="5">The sequence shown here is derived from an EMBL/GenBank/DDBJ whole genome shotgun (WGS) entry which is preliminary data.</text>
</comment>
<gene>
    <name evidence="5" type="primary">ubiE</name>
    <name evidence="4" type="synonym">menG</name>
    <name evidence="5" type="ORF">IQ260_22610</name>
</gene>
<reference evidence="5" key="1">
    <citation type="submission" date="2020-10" db="EMBL/GenBank/DDBJ databases">
        <authorList>
            <person name="Castelo-Branco R."/>
            <person name="Eusebio N."/>
            <person name="Adriana R."/>
            <person name="Vieira A."/>
            <person name="Brugerolle De Fraissinette N."/>
            <person name="Rezende De Castro R."/>
            <person name="Schneider M.P."/>
            <person name="Vasconcelos V."/>
            <person name="Leao P.N."/>
        </authorList>
    </citation>
    <scope>NUCLEOTIDE SEQUENCE</scope>
    <source>
        <strain evidence="5">LEGE 11479</strain>
    </source>
</reference>
<dbReference type="Pfam" id="PF01209">
    <property type="entry name" value="Ubie_methyltran"/>
    <property type="match status" value="1"/>
</dbReference>
<dbReference type="InterPro" id="IPR029063">
    <property type="entry name" value="SAM-dependent_MTases_sf"/>
</dbReference>
<evidence type="ECO:0000256" key="3">
    <source>
        <dbReference type="ARBA" id="ARBA00022691"/>
    </source>
</evidence>
<dbReference type="GO" id="GO:0052624">
    <property type="term" value="F:2-phytyl-1,4-naphthoquinone methyltransferase activity"/>
    <property type="evidence" value="ECO:0007669"/>
    <property type="project" value="UniProtKB-EC"/>
</dbReference>
<dbReference type="GO" id="GO:0042372">
    <property type="term" value="P:phylloquinone biosynthetic process"/>
    <property type="evidence" value="ECO:0007669"/>
    <property type="project" value="UniProtKB-UniRule"/>
</dbReference>
<comment type="catalytic activity">
    <reaction evidence="4">
        <text>demethylphylloquinol + S-adenosyl-L-methionine = phylloquinol + S-adenosyl-L-homocysteine + H(+)</text>
        <dbReference type="Rhea" id="RHEA:40551"/>
        <dbReference type="ChEBI" id="CHEBI:15378"/>
        <dbReference type="ChEBI" id="CHEBI:28433"/>
        <dbReference type="ChEBI" id="CHEBI:57856"/>
        <dbReference type="ChEBI" id="CHEBI:59789"/>
        <dbReference type="ChEBI" id="CHEBI:87844"/>
        <dbReference type="EC" id="2.1.1.329"/>
    </reaction>
</comment>
<dbReference type="Gene3D" id="3.40.50.150">
    <property type="entry name" value="Vaccinia Virus protein VP39"/>
    <property type="match status" value="1"/>
</dbReference>
<sequence>MAQSPHDAKPNANDIRDLFDRIAPVYDELNQSLSFGLHRIWKQMAVDWSGAQPGMNVLDVCCGSGDLALLLARQVGSQGQVTGADFAVAQLAIAAQRAADKGYSQRTQWVEADALSLPFKSDCYDALTMGYGLRNLTDIPQGLRELHRVLKPGAKAAVLDFHQPSSELAKRFQQWYLDTIVVPAAERCGLTEEYAYIGPSVDRFPSGHEQRHLAQAAGFSKAIHYPLAGGMMGVLVAQK</sequence>
<dbReference type="PANTHER" id="PTHR43591">
    <property type="entry name" value="METHYLTRANSFERASE"/>
    <property type="match status" value="1"/>
</dbReference>
<comment type="pathway">
    <text evidence="4">Cofactor biosynthesis; phylloquinone biosynthesis.</text>
</comment>
<keyword evidence="3 4" id="KW-0949">S-adenosyl-L-methionine</keyword>
<dbReference type="PANTHER" id="PTHR43591:SF24">
    <property type="entry name" value="2-METHOXY-6-POLYPRENYL-1,4-BENZOQUINOL METHYLASE, MITOCHONDRIAL"/>
    <property type="match status" value="1"/>
</dbReference>
<dbReference type="PROSITE" id="PS51608">
    <property type="entry name" value="SAM_MT_UBIE"/>
    <property type="match status" value="1"/>
</dbReference>
<evidence type="ECO:0000256" key="4">
    <source>
        <dbReference type="HAMAP-Rule" id="MF_01982"/>
    </source>
</evidence>
<evidence type="ECO:0000256" key="1">
    <source>
        <dbReference type="ARBA" id="ARBA00022603"/>
    </source>
</evidence>
<dbReference type="InterPro" id="IPR023576">
    <property type="entry name" value="UbiE/COQ5_MeTrFase_CS"/>
</dbReference>
<dbReference type="PROSITE" id="PS01183">
    <property type="entry name" value="UBIE_1"/>
    <property type="match status" value="1"/>
</dbReference>
<comment type="function">
    <text evidence="4">Methyltransferase required for the conversion of 2-phytyl-1,4-beta-naphthoquinol to phylloquinol.</text>
</comment>
<name>A0A929FBU3_LEPEC</name>
<dbReference type="RefSeq" id="WP_193995345.1">
    <property type="nucleotide sequence ID" value="NZ_JADEXP010000274.1"/>
</dbReference>
<dbReference type="HAMAP" id="MF_01813">
    <property type="entry name" value="MenG_UbiE_methyltr"/>
    <property type="match status" value="1"/>
</dbReference>
<protein>
    <recommendedName>
        <fullName evidence="4">2-phytyl-1,4-naphtoquinone methyltransferase</fullName>
        <ecNumber evidence="4">2.1.1.329</ecNumber>
    </recommendedName>
    <alternativeName>
        <fullName evidence="4">Demethylphylloquinone methyltransferase</fullName>
    </alternativeName>
</protein>
<dbReference type="HAMAP" id="MF_01982">
    <property type="entry name" value="MenG_phylloquinone_subfam"/>
    <property type="match status" value="1"/>
</dbReference>
<evidence type="ECO:0000256" key="2">
    <source>
        <dbReference type="ARBA" id="ARBA00022679"/>
    </source>
</evidence>
<keyword evidence="2 4" id="KW-0808">Transferase</keyword>
<dbReference type="Proteomes" id="UP000615026">
    <property type="component" value="Unassembled WGS sequence"/>
</dbReference>
<dbReference type="NCBIfam" id="NF001244">
    <property type="entry name" value="PRK00216.1-5"/>
    <property type="match status" value="1"/>
</dbReference>
<dbReference type="NCBIfam" id="TIGR01934">
    <property type="entry name" value="MenG_MenH_UbiE"/>
    <property type="match status" value="1"/>
</dbReference>
<keyword evidence="6" id="KW-1185">Reference proteome</keyword>
<dbReference type="EC" id="2.1.1.329" evidence="4"/>